<organism evidence="1 2">
    <name type="scientific">[Clostridium] aminophilum</name>
    <dbReference type="NCBI Taxonomy" id="1526"/>
    <lineage>
        <taxon>Bacteria</taxon>
        <taxon>Bacillati</taxon>
        <taxon>Bacillota</taxon>
        <taxon>Clostridia</taxon>
        <taxon>Lachnospirales</taxon>
        <taxon>Lachnospiraceae</taxon>
    </lineage>
</organism>
<dbReference type="OrthoDB" id="9886736at2"/>
<name>A0A1I0HQD8_9FIRM</name>
<sequence>MTEENRTGKRGGWKRKGDTAFRTVNGKEEQRHWYKAIEKKERVYRIGLGDFVTASGTETRERVEMKVNDRKHPFFGKSMREKVAIKGVDYVVVGIVKNGTKEYLEKIRREGKR</sequence>
<reference evidence="1 2" key="1">
    <citation type="submission" date="2016-10" db="EMBL/GenBank/DDBJ databases">
        <authorList>
            <person name="de Groot N.N."/>
        </authorList>
    </citation>
    <scope>NUCLEOTIDE SEQUENCE [LARGE SCALE GENOMIC DNA]</scope>
    <source>
        <strain evidence="1 2">KH1P1</strain>
    </source>
</reference>
<accession>A0A1I0HQD8</accession>
<gene>
    <name evidence="1" type="ORF">SAMN04487771_10562</name>
</gene>
<dbReference type="Proteomes" id="UP000199820">
    <property type="component" value="Unassembled WGS sequence"/>
</dbReference>
<proteinExistence type="predicted"/>
<dbReference type="RefSeq" id="WP_074650280.1">
    <property type="nucleotide sequence ID" value="NZ_FOIL01000056.1"/>
</dbReference>
<evidence type="ECO:0000313" key="2">
    <source>
        <dbReference type="Proteomes" id="UP000199820"/>
    </source>
</evidence>
<dbReference type="EMBL" id="FOIL01000056">
    <property type="protein sequence ID" value="SET86350.1"/>
    <property type="molecule type" value="Genomic_DNA"/>
</dbReference>
<evidence type="ECO:0000313" key="1">
    <source>
        <dbReference type="EMBL" id="SET86350.1"/>
    </source>
</evidence>
<protein>
    <submittedName>
        <fullName evidence="1">Uncharacterized protein</fullName>
    </submittedName>
</protein>
<keyword evidence="2" id="KW-1185">Reference proteome</keyword>
<dbReference type="AlphaFoldDB" id="A0A1I0HQD8"/>